<organism evidence="5 6">
    <name type="scientific">Cladophialophora carrionii</name>
    <dbReference type="NCBI Taxonomy" id="86049"/>
    <lineage>
        <taxon>Eukaryota</taxon>
        <taxon>Fungi</taxon>
        <taxon>Dikarya</taxon>
        <taxon>Ascomycota</taxon>
        <taxon>Pezizomycotina</taxon>
        <taxon>Eurotiomycetes</taxon>
        <taxon>Chaetothyriomycetidae</taxon>
        <taxon>Chaetothyriales</taxon>
        <taxon>Herpotrichiellaceae</taxon>
        <taxon>Cladophialophora</taxon>
    </lineage>
</organism>
<dbReference type="PANTHER" id="PTHR11496:SF107">
    <property type="entry name" value="ALCOHOL DEHYDROGENASE, PUTATIVE (AFU_ORTHOLOGUE AFUA_1G06800)-RELATED"/>
    <property type="match status" value="1"/>
</dbReference>
<protein>
    <submittedName>
        <fullName evidence="5">Putative Fe-containing alcohol dehydrogenase</fullName>
    </submittedName>
</protein>
<dbReference type="Gene3D" id="3.40.50.1970">
    <property type="match status" value="1"/>
</dbReference>
<dbReference type="PANTHER" id="PTHR11496">
    <property type="entry name" value="ALCOHOL DEHYDROGENASE"/>
    <property type="match status" value="1"/>
</dbReference>
<dbReference type="SUPFAM" id="SSF56796">
    <property type="entry name" value="Dehydroquinate synthase-like"/>
    <property type="match status" value="2"/>
</dbReference>
<evidence type="ECO:0000313" key="6">
    <source>
        <dbReference type="Proteomes" id="UP000094526"/>
    </source>
</evidence>
<proteinExistence type="predicted"/>
<keyword evidence="3" id="KW-1133">Transmembrane helix</keyword>
<feature type="region of interest" description="Disordered" evidence="2">
    <location>
        <begin position="335"/>
        <end position="387"/>
    </location>
</feature>
<dbReference type="Proteomes" id="UP000094526">
    <property type="component" value="Unassembled WGS sequence"/>
</dbReference>
<dbReference type="InterPro" id="IPR039697">
    <property type="entry name" value="Alcohol_dehydrogenase_Fe"/>
</dbReference>
<feature type="domain" description="Alcohol dehydrogenase iron-type/glycerol dehydrogenase GldA" evidence="4">
    <location>
        <begin position="36"/>
        <end position="194"/>
    </location>
</feature>
<keyword evidence="3" id="KW-0472">Membrane</keyword>
<dbReference type="GO" id="GO:0005739">
    <property type="term" value="C:mitochondrion"/>
    <property type="evidence" value="ECO:0007669"/>
    <property type="project" value="TreeGrafter"/>
</dbReference>
<dbReference type="Gene3D" id="1.20.1090.10">
    <property type="entry name" value="Dehydroquinate synthase-like - alpha domain"/>
    <property type="match status" value="1"/>
</dbReference>
<dbReference type="VEuPathDB" id="FungiDB:G647_05943"/>
<evidence type="ECO:0000256" key="2">
    <source>
        <dbReference type="SAM" id="MobiDB-lite"/>
    </source>
</evidence>
<feature type="transmembrane region" description="Helical" evidence="3">
    <location>
        <begin position="133"/>
        <end position="155"/>
    </location>
</feature>
<comment type="caution">
    <text evidence="5">The sequence shown here is derived from an EMBL/GenBank/DDBJ whole genome shotgun (WGS) entry which is preliminary data.</text>
</comment>
<dbReference type="VEuPathDB" id="FungiDB:CLCR_08525"/>
<keyword evidence="6" id="KW-1185">Reference proteome</keyword>
<reference evidence="6" key="1">
    <citation type="submission" date="2015-07" db="EMBL/GenBank/DDBJ databases">
        <authorList>
            <person name="Teixeira M.M."/>
            <person name="Souza R.C."/>
            <person name="Almeida L.G."/>
            <person name="Vicente V.A."/>
            <person name="de Hoog S."/>
            <person name="Bocca A.L."/>
            <person name="de Almeida S.R."/>
            <person name="Vasconcelos A.T."/>
            <person name="Felipe M.S."/>
        </authorList>
    </citation>
    <scope>NUCLEOTIDE SEQUENCE [LARGE SCALE GENOMIC DNA]</scope>
    <source>
        <strain evidence="6">KSF</strain>
    </source>
</reference>
<feature type="region of interest" description="Disordered" evidence="2">
    <location>
        <begin position="180"/>
        <end position="262"/>
    </location>
</feature>
<dbReference type="AlphaFoldDB" id="A0A1C1CUP0"/>
<evidence type="ECO:0000313" key="5">
    <source>
        <dbReference type="EMBL" id="OCT52214.1"/>
    </source>
</evidence>
<accession>A0A1C1CUP0</accession>
<keyword evidence="3" id="KW-0812">Transmembrane</keyword>
<name>A0A1C1CUP0_9EURO</name>
<dbReference type="GO" id="GO:0004022">
    <property type="term" value="F:alcohol dehydrogenase (NAD+) activity"/>
    <property type="evidence" value="ECO:0007669"/>
    <property type="project" value="TreeGrafter"/>
</dbReference>
<dbReference type="OrthoDB" id="339764at2759"/>
<feature type="compositionally biased region" description="Basic and acidic residues" evidence="2">
    <location>
        <begin position="377"/>
        <end position="387"/>
    </location>
</feature>
<dbReference type="EMBL" id="LGRB01000009">
    <property type="protein sequence ID" value="OCT52214.1"/>
    <property type="molecule type" value="Genomic_DNA"/>
</dbReference>
<dbReference type="Pfam" id="PF00465">
    <property type="entry name" value="Fe-ADH"/>
    <property type="match status" value="1"/>
</dbReference>
<dbReference type="GO" id="GO:0046872">
    <property type="term" value="F:metal ion binding"/>
    <property type="evidence" value="ECO:0007669"/>
    <property type="project" value="InterPro"/>
</dbReference>
<evidence type="ECO:0000259" key="4">
    <source>
        <dbReference type="Pfam" id="PF00465"/>
    </source>
</evidence>
<evidence type="ECO:0000256" key="1">
    <source>
        <dbReference type="ARBA" id="ARBA00023002"/>
    </source>
</evidence>
<dbReference type="STRING" id="86049.A0A1C1CUP0"/>
<evidence type="ECO:0000256" key="3">
    <source>
        <dbReference type="SAM" id="Phobius"/>
    </source>
</evidence>
<dbReference type="InterPro" id="IPR001670">
    <property type="entry name" value="ADH_Fe/GldA"/>
</dbReference>
<feature type="compositionally biased region" description="Gly residues" evidence="2">
    <location>
        <begin position="337"/>
        <end position="358"/>
    </location>
</feature>
<gene>
    <name evidence="5" type="ORF">CLCR_08525</name>
</gene>
<keyword evidence="1" id="KW-0560">Oxidoreductase</keyword>
<sequence>MPFTYGTDHLEPVFPDRPVPLITWGLPFDEACAHHITHTLHCSRVYVVASRSLSTNTDALTRLRSALGDEKVVGQRIGMTPHTHWNEVLEMAQDAAPKNPDCIVTLGAGSLTDAVKGDFVDARKRHHHVRRAGGALGLFFFFLVLIVAFFVVFIYHVAVPTSLSGGGYQSIAGVTRDDGTNAKVLFQPPPRNPSLGRAGPGPDHDDPATDLAQHGPYSPTTGGDAEAEKGLLRLGCPRSSRRTGDPTTWTRGTRPCAASSRPCPPFGSGVPLGASHAIGHQLGPLGGVGHGETSCILLPAVCKWNARVGANVQRQAYTRDVLLRSPVVRALVEGKYGRGGRGGGGGGGGGEAGAGAGDNGVAADRTAESEAGENGAAEDRAAEGKAPTDMDLGDILDLIFRHIGMPRTLKDVGVGRDKLEVLARNSLKDHWIQTNAKPITEMEQVMEILEMVVE</sequence>